<keyword evidence="2" id="KW-1185">Reference proteome</keyword>
<dbReference type="Proteomes" id="UP000692954">
    <property type="component" value="Unassembled WGS sequence"/>
</dbReference>
<reference evidence="1" key="1">
    <citation type="submission" date="2021-01" db="EMBL/GenBank/DDBJ databases">
        <authorList>
            <consortium name="Genoscope - CEA"/>
            <person name="William W."/>
        </authorList>
    </citation>
    <scope>NUCLEOTIDE SEQUENCE</scope>
</reference>
<organism evidence="1 2">
    <name type="scientific">Paramecium sonneborni</name>
    <dbReference type="NCBI Taxonomy" id="65129"/>
    <lineage>
        <taxon>Eukaryota</taxon>
        <taxon>Sar</taxon>
        <taxon>Alveolata</taxon>
        <taxon>Ciliophora</taxon>
        <taxon>Intramacronucleata</taxon>
        <taxon>Oligohymenophorea</taxon>
        <taxon>Peniculida</taxon>
        <taxon>Parameciidae</taxon>
        <taxon>Paramecium</taxon>
    </lineage>
</organism>
<sequence length="145" mass="17806">MLRIWIPYILQRLHEYSNNPNQDRRKNIIQYFYRGYKLIDILVKFQYLLSDDQQSYAIFYYLIKQDLIRLDSKWNLHGMLFVYLGLKFLDFYFSKKQNNVQQKNQIIQAPKQIDSKNVQKYCPKQSQNNRICIQFRMFTINGNQE</sequence>
<evidence type="ECO:0000313" key="1">
    <source>
        <dbReference type="EMBL" id="CAD8059250.1"/>
    </source>
</evidence>
<proteinExistence type="predicted"/>
<evidence type="ECO:0000313" key="2">
    <source>
        <dbReference type="Proteomes" id="UP000692954"/>
    </source>
</evidence>
<dbReference type="EMBL" id="CAJJDN010000013">
    <property type="protein sequence ID" value="CAD8059250.1"/>
    <property type="molecule type" value="Genomic_DNA"/>
</dbReference>
<name>A0A8S1KUR9_9CILI</name>
<dbReference type="AlphaFoldDB" id="A0A8S1KUR9"/>
<gene>
    <name evidence="1" type="ORF">PSON_ATCC_30995.1.T0130130</name>
</gene>
<comment type="caution">
    <text evidence="1">The sequence shown here is derived from an EMBL/GenBank/DDBJ whole genome shotgun (WGS) entry which is preliminary data.</text>
</comment>
<accession>A0A8S1KUR9</accession>
<protein>
    <submittedName>
        <fullName evidence="1">Uncharacterized protein</fullName>
    </submittedName>
</protein>